<evidence type="ECO:0000313" key="3">
    <source>
        <dbReference type="Proteomes" id="UP000033664"/>
    </source>
</evidence>
<proteinExistence type="predicted"/>
<evidence type="ECO:0000313" key="2">
    <source>
        <dbReference type="EMBL" id="KJZ02148.1"/>
    </source>
</evidence>
<dbReference type="AlphaFoldDB" id="A0A0F4PUY1"/>
<dbReference type="PANTHER" id="PTHR35585:SF1">
    <property type="entry name" value="HHE DOMAIN PROTEIN (AFU_ORTHOLOGUE AFUA_4G00730)"/>
    <property type="match status" value="1"/>
</dbReference>
<dbReference type="Proteomes" id="UP000033664">
    <property type="component" value="Unassembled WGS sequence"/>
</dbReference>
<organism evidence="2 3">
    <name type="scientific">Pseudoalteromonas ruthenica</name>
    <dbReference type="NCBI Taxonomy" id="151081"/>
    <lineage>
        <taxon>Bacteria</taxon>
        <taxon>Pseudomonadati</taxon>
        <taxon>Pseudomonadota</taxon>
        <taxon>Gammaproteobacteria</taxon>
        <taxon>Alteromonadales</taxon>
        <taxon>Pseudoalteromonadaceae</taxon>
        <taxon>Pseudoalteromonas</taxon>
    </lineage>
</organism>
<comment type="caution">
    <text evidence="2">The sequence shown here is derived from an EMBL/GenBank/DDBJ whole genome shotgun (WGS) entry which is preliminary data.</text>
</comment>
<dbReference type="PATRIC" id="fig|151081.8.peg.1216"/>
<evidence type="ECO:0000259" key="1">
    <source>
        <dbReference type="Pfam" id="PF01814"/>
    </source>
</evidence>
<dbReference type="eggNOG" id="COG5592">
    <property type="taxonomic scope" value="Bacteria"/>
</dbReference>
<reference evidence="2 3" key="1">
    <citation type="journal article" date="2015" name="BMC Genomics">
        <title>Genome mining reveals unlocked bioactive potential of marine Gram-negative bacteria.</title>
        <authorList>
            <person name="Machado H."/>
            <person name="Sonnenschein E.C."/>
            <person name="Melchiorsen J."/>
            <person name="Gram L."/>
        </authorList>
    </citation>
    <scope>NUCLEOTIDE SEQUENCE [LARGE SCALE GENOMIC DNA]</scope>
    <source>
        <strain evidence="2 3">S3137</strain>
    </source>
</reference>
<dbReference type="GeneID" id="58226907"/>
<protein>
    <submittedName>
        <fullName evidence="2">Hemerythrin</fullName>
    </submittedName>
</protein>
<dbReference type="OrthoDB" id="5523420at2"/>
<accession>A0A0F4PUY1</accession>
<dbReference type="RefSeq" id="WP_045978902.1">
    <property type="nucleotide sequence ID" value="NZ_DJHQ01000003.1"/>
</dbReference>
<keyword evidence="3" id="KW-1185">Reference proteome</keyword>
<name>A0A0F4PUY1_9GAMM</name>
<gene>
    <name evidence="2" type="ORF">TW72_00190</name>
</gene>
<dbReference type="Pfam" id="PF01814">
    <property type="entry name" value="Hemerythrin"/>
    <property type="match status" value="1"/>
</dbReference>
<dbReference type="EMBL" id="JXXZ01000001">
    <property type="protein sequence ID" value="KJZ02148.1"/>
    <property type="molecule type" value="Genomic_DNA"/>
</dbReference>
<dbReference type="InterPro" id="IPR012312">
    <property type="entry name" value="Hemerythrin-like"/>
</dbReference>
<sequence length="141" mass="16708">MTIFEALRHDHDTQRELIDKLIETSGDTKTRHGLLEKLKHELQEHAKFEERYFYDPLIFKDLTQEKARHSIAEHHDIDELIEELESTDMSSPAWLATAKKLHHKVHHHLDEEEQEVFQLAGRALSDKQKHDLAQKYDANMH</sequence>
<feature type="domain" description="Hemerythrin-like" evidence="1">
    <location>
        <begin position="2"/>
        <end position="120"/>
    </location>
</feature>
<dbReference type="PANTHER" id="PTHR35585">
    <property type="entry name" value="HHE DOMAIN PROTEIN (AFU_ORTHOLOGUE AFUA_4G00730)"/>
    <property type="match status" value="1"/>
</dbReference>
<dbReference type="Gene3D" id="1.20.120.520">
    <property type="entry name" value="nmb1532 protein domain like"/>
    <property type="match status" value="1"/>
</dbReference>